<organism evidence="1 2">
    <name type="scientific">Flavobacterium phage vB_FspM_immuto_2-6A</name>
    <dbReference type="NCBI Taxonomy" id="2801477"/>
    <lineage>
        <taxon>Viruses</taxon>
        <taxon>Duplodnaviria</taxon>
        <taxon>Heunggongvirae</taxon>
        <taxon>Uroviricota</taxon>
        <taxon>Caudoviricetes</taxon>
        <taxon>Immutovirus</taxon>
        <taxon>Immutovirus immuto</taxon>
    </lineage>
</organism>
<gene>
    <name evidence="1" type="ORF">immuto26A_223</name>
</gene>
<reference evidence="1 2" key="1">
    <citation type="submission" date="2020-12" db="EMBL/GenBank/DDBJ databases">
        <title>Dynamics of Baltic Sea phages driven by environmental changes.</title>
        <authorList>
            <person name="Hoetzinger M."/>
            <person name="Nilsson E."/>
            <person name="Holmfeldt K."/>
        </authorList>
    </citation>
    <scope>NUCLEOTIDE SEQUENCE [LARGE SCALE GENOMIC DNA]</scope>
</reference>
<name>A0A7T8ESB3_9CAUD</name>
<proteinExistence type="predicted"/>
<keyword evidence="2" id="KW-1185">Reference proteome</keyword>
<accession>A0A7T8ESB3</accession>
<evidence type="ECO:0000313" key="1">
    <source>
        <dbReference type="EMBL" id="QQO91902.1"/>
    </source>
</evidence>
<protein>
    <submittedName>
        <fullName evidence="1">Uncharacterized protein</fullName>
    </submittedName>
</protein>
<dbReference type="EMBL" id="MW353175">
    <property type="protein sequence ID" value="QQO91902.1"/>
    <property type="molecule type" value="Genomic_DNA"/>
</dbReference>
<dbReference type="Proteomes" id="UP000595566">
    <property type="component" value="Segment"/>
</dbReference>
<sequence length="112" mass="12792">MSTFANRRWLIIPTTLTGSIDFNQVLESSPQSLRLSVDGTKTFIKYEINEVLEDQIYTGINPETGEETTSTTLAGVYGRPSIYSEEYTEYTHEEILTILSTEEWTTPMQEIE</sequence>
<evidence type="ECO:0000313" key="2">
    <source>
        <dbReference type="Proteomes" id="UP000595566"/>
    </source>
</evidence>